<gene>
    <name evidence="2" type="ORF">K490DRAFT_13454</name>
</gene>
<dbReference type="OrthoDB" id="5314997at2759"/>
<evidence type="ECO:0000313" key="2">
    <source>
        <dbReference type="EMBL" id="KAF2085508.1"/>
    </source>
</evidence>
<organism evidence="2 3">
    <name type="scientific">Saccharata proteae CBS 121410</name>
    <dbReference type="NCBI Taxonomy" id="1314787"/>
    <lineage>
        <taxon>Eukaryota</taxon>
        <taxon>Fungi</taxon>
        <taxon>Dikarya</taxon>
        <taxon>Ascomycota</taxon>
        <taxon>Pezizomycotina</taxon>
        <taxon>Dothideomycetes</taxon>
        <taxon>Dothideomycetes incertae sedis</taxon>
        <taxon>Botryosphaeriales</taxon>
        <taxon>Saccharataceae</taxon>
        <taxon>Saccharata</taxon>
    </lineage>
</organism>
<dbReference type="AlphaFoldDB" id="A0A9P4HT77"/>
<reference evidence="2" key="1">
    <citation type="journal article" date="2020" name="Stud. Mycol.">
        <title>101 Dothideomycetes genomes: a test case for predicting lifestyles and emergence of pathogens.</title>
        <authorList>
            <person name="Haridas S."/>
            <person name="Albert R."/>
            <person name="Binder M."/>
            <person name="Bloem J."/>
            <person name="Labutti K."/>
            <person name="Salamov A."/>
            <person name="Andreopoulos B."/>
            <person name="Baker S."/>
            <person name="Barry K."/>
            <person name="Bills G."/>
            <person name="Bluhm B."/>
            <person name="Cannon C."/>
            <person name="Castanera R."/>
            <person name="Culley D."/>
            <person name="Daum C."/>
            <person name="Ezra D."/>
            <person name="Gonzalez J."/>
            <person name="Henrissat B."/>
            <person name="Kuo A."/>
            <person name="Liang C."/>
            <person name="Lipzen A."/>
            <person name="Lutzoni F."/>
            <person name="Magnuson J."/>
            <person name="Mondo S."/>
            <person name="Nolan M."/>
            <person name="Ohm R."/>
            <person name="Pangilinan J."/>
            <person name="Park H.-J."/>
            <person name="Ramirez L."/>
            <person name="Alfaro M."/>
            <person name="Sun H."/>
            <person name="Tritt A."/>
            <person name="Yoshinaga Y."/>
            <person name="Zwiers L.-H."/>
            <person name="Turgeon B."/>
            <person name="Goodwin S."/>
            <person name="Spatafora J."/>
            <person name="Crous P."/>
            <person name="Grigoriev I."/>
        </authorList>
    </citation>
    <scope>NUCLEOTIDE SEQUENCE</scope>
    <source>
        <strain evidence="2">CBS 121410</strain>
    </source>
</reference>
<evidence type="ECO:0000313" key="3">
    <source>
        <dbReference type="Proteomes" id="UP000799776"/>
    </source>
</evidence>
<dbReference type="Proteomes" id="UP000799776">
    <property type="component" value="Unassembled WGS sequence"/>
</dbReference>
<dbReference type="PANTHER" id="PTHR42085:SF2">
    <property type="entry name" value="F-BOX DOMAIN-CONTAINING PROTEIN"/>
    <property type="match status" value="1"/>
</dbReference>
<dbReference type="InterPro" id="IPR045518">
    <property type="entry name" value="2EXR"/>
</dbReference>
<name>A0A9P4HT77_9PEZI</name>
<comment type="caution">
    <text evidence="2">The sequence shown here is derived from an EMBL/GenBank/DDBJ whole genome shotgun (WGS) entry which is preliminary data.</text>
</comment>
<dbReference type="EMBL" id="ML978730">
    <property type="protein sequence ID" value="KAF2085508.1"/>
    <property type="molecule type" value="Genomic_DNA"/>
</dbReference>
<keyword evidence="3" id="KW-1185">Reference proteome</keyword>
<accession>A0A9P4HT77</accession>
<dbReference type="InterPro" id="IPR038883">
    <property type="entry name" value="AN11006-like"/>
</dbReference>
<dbReference type="Pfam" id="PF20150">
    <property type="entry name" value="2EXR"/>
    <property type="match status" value="1"/>
</dbReference>
<evidence type="ECO:0000259" key="1">
    <source>
        <dbReference type="Pfam" id="PF20150"/>
    </source>
</evidence>
<feature type="domain" description="2EXR" evidence="1">
    <location>
        <begin position="4"/>
        <end position="65"/>
    </location>
</feature>
<protein>
    <recommendedName>
        <fullName evidence="1">2EXR domain-containing protein</fullName>
    </recommendedName>
</protein>
<sequence>PPFRFLDLPAELRLRIYEDALTAPDKAINIYYSYQKNRVPANLALSLLRTCRQIHREARDILYSENTVLLHADVNVTVHPVIHSTQVPAPALARLKSTFVVLDASDSFAFSYERVDFRPFQLMMGLRSLRITVV</sequence>
<feature type="non-terminal residue" evidence="2">
    <location>
        <position position="1"/>
    </location>
</feature>
<dbReference type="PANTHER" id="PTHR42085">
    <property type="entry name" value="F-BOX DOMAIN-CONTAINING PROTEIN"/>
    <property type="match status" value="1"/>
</dbReference>
<proteinExistence type="predicted"/>
<feature type="non-terminal residue" evidence="2">
    <location>
        <position position="134"/>
    </location>
</feature>